<organism evidence="3 4">
    <name type="scientific">Lutibacter aestuarii</name>
    <dbReference type="NCBI Taxonomy" id="861111"/>
    <lineage>
        <taxon>Bacteria</taxon>
        <taxon>Pseudomonadati</taxon>
        <taxon>Bacteroidota</taxon>
        <taxon>Flavobacteriia</taxon>
        <taxon>Flavobacteriales</taxon>
        <taxon>Flavobacteriaceae</taxon>
        <taxon>Lutibacter</taxon>
    </lineage>
</organism>
<dbReference type="PANTHER" id="PTHR46401">
    <property type="entry name" value="GLYCOSYLTRANSFERASE WBBK-RELATED"/>
    <property type="match status" value="1"/>
</dbReference>
<dbReference type="Proteomes" id="UP001597032">
    <property type="component" value="Unassembled WGS sequence"/>
</dbReference>
<evidence type="ECO:0000256" key="1">
    <source>
        <dbReference type="ARBA" id="ARBA00022679"/>
    </source>
</evidence>
<evidence type="ECO:0000313" key="3">
    <source>
        <dbReference type="EMBL" id="MFD0762133.1"/>
    </source>
</evidence>
<dbReference type="Pfam" id="PF00534">
    <property type="entry name" value="Glycos_transf_1"/>
    <property type="match status" value="1"/>
</dbReference>
<comment type="caution">
    <text evidence="3">The sequence shown here is derived from an EMBL/GenBank/DDBJ whole genome shotgun (WGS) entry which is preliminary data.</text>
</comment>
<accession>A0ABW2Z660</accession>
<evidence type="ECO:0000313" key="4">
    <source>
        <dbReference type="Proteomes" id="UP001597032"/>
    </source>
</evidence>
<dbReference type="Gene3D" id="3.40.50.2000">
    <property type="entry name" value="Glycogen Phosphorylase B"/>
    <property type="match status" value="1"/>
</dbReference>
<evidence type="ECO:0000259" key="2">
    <source>
        <dbReference type="Pfam" id="PF00534"/>
    </source>
</evidence>
<reference evidence="4" key="1">
    <citation type="journal article" date="2019" name="Int. J. Syst. Evol. Microbiol.">
        <title>The Global Catalogue of Microorganisms (GCM) 10K type strain sequencing project: providing services to taxonomists for standard genome sequencing and annotation.</title>
        <authorList>
            <consortium name="The Broad Institute Genomics Platform"/>
            <consortium name="The Broad Institute Genome Sequencing Center for Infectious Disease"/>
            <person name="Wu L."/>
            <person name="Ma J."/>
        </authorList>
    </citation>
    <scope>NUCLEOTIDE SEQUENCE [LARGE SCALE GENOMIC DNA]</scope>
    <source>
        <strain evidence="4">CCUG 60022</strain>
    </source>
</reference>
<proteinExistence type="predicted"/>
<dbReference type="CDD" id="cd03801">
    <property type="entry name" value="GT4_PimA-like"/>
    <property type="match status" value="1"/>
</dbReference>
<dbReference type="InterPro" id="IPR001296">
    <property type="entry name" value="Glyco_trans_1"/>
</dbReference>
<dbReference type="RefSeq" id="WP_386782397.1">
    <property type="nucleotide sequence ID" value="NZ_JBHTIC010000008.1"/>
</dbReference>
<dbReference type="SUPFAM" id="SSF53756">
    <property type="entry name" value="UDP-Glycosyltransferase/glycogen phosphorylase"/>
    <property type="match status" value="1"/>
</dbReference>
<protein>
    <submittedName>
        <fullName evidence="3">Glycosyltransferase</fullName>
    </submittedName>
</protein>
<dbReference type="PANTHER" id="PTHR46401:SF2">
    <property type="entry name" value="GLYCOSYLTRANSFERASE WBBK-RELATED"/>
    <property type="match status" value="1"/>
</dbReference>
<name>A0ABW2Z660_9FLAO</name>
<feature type="domain" description="Glycosyl transferase family 1" evidence="2">
    <location>
        <begin position="223"/>
        <end position="383"/>
    </location>
</feature>
<gene>
    <name evidence="3" type="ORF">ACFQZW_08570</name>
</gene>
<sequence>MKFVIITHAVHKLTKQGIFAYEPYVREMNLWLKYVDAVNIVAPISSKKVSTIESAYAFKKMEAIQLNPIPSFNITSFKNSLKTLFKLPLICYQIFKAMYWADHIHLRCPGNVGLLGCLVQIVFPTKPKTIKYAGNWDPKSKQPLSYRIQKWLLSNSFLTRNCKVLVYGEWPNQPKNIVPFFTASYSETELEEIASKTLLKNKEIALLHTPRNFGKLDYSIVEEKSDTQKLYLIYVGGLTIGKQPLVSVQVAEQLMAMGYAVQLDIYGDGEERTKLENYIATKQLQQEVILHGNTAKDMVKKAYQKAHFLVFISKSEGWPKVVAEAMFWGCVPITSNVSCIPYMLGEGSRGTIVVPNVNEICIVIKRYLTTIEMYKMHSKNALEWSRNFTLEKFEQGIASLCSQ</sequence>
<keyword evidence="1" id="KW-0808">Transferase</keyword>
<dbReference type="EMBL" id="JBHTIC010000008">
    <property type="protein sequence ID" value="MFD0762133.1"/>
    <property type="molecule type" value="Genomic_DNA"/>
</dbReference>
<keyword evidence="4" id="KW-1185">Reference proteome</keyword>